<keyword evidence="2" id="KW-1185">Reference proteome</keyword>
<accession>A0ACB8BI76</accession>
<sequence>MKRTAEVQISKDNDGDDIEEVSDPGEGFRKADESVLATRQIRGLPRRSMAGSARGPAFVPLNMAPSPEDTKETKEQPATPKFGGFAGFGAAPASNSFTFTPPAAPAPAPAPTPSFSPFGATAKPAPSSSSPFSPISTVSSSASPATKSFASLLGPAPSAPAPPIVHQHGPSAAQSDDDAAALTYYKSLRGLNVSFLSAISSAVDKDPFIDIAGLLESYKNLRTTVQTGFDESSKSSKPADQVKPGSSSDSESKPKPSTPFAMPTAPTSFSGFGAASSTSNTSNGSGFTPSASSNGATQTSGFTFPPAPPSAAAANPSPFGFGSNNSSALPKPPSSGFSFPTASSTSGTSGFGSGSKESEDAGKSTSVTGSASSAFGSSIPNFFASSKPAAPPPSSDSTAKPSSAFGSTPSSTSLFGPFTGAAKPSSFSPGSSDMFKAAEKAETDKADPKPSGSSLFGNPTPSAFGTSPDKPASAFGGFGGGSPPKTSVFGFGKTGGSIGNPVGFGFGVPPPKASDGDALKAPAASGFSFGAPPKPAEGTLSPPLDSGGSTPQPEGAEDDSAKVVSSSNHDGEGEGEEDEETTHAARCKVYKMMKTNGKSEWKDMGIGMLRLKKHKETDARRVLLRNSATGKIILNFRVYAGLSPSISPKVVSFVGHDDGVSTPYKLRLKSDEDAQDLKAAMEREVEAISSE</sequence>
<evidence type="ECO:0000313" key="2">
    <source>
        <dbReference type="Proteomes" id="UP000790709"/>
    </source>
</evidence>
<evidence type="ECO:0000313" key="1">
    <source>
        <dbReference type="EMBL" id="KAH7925510.1"/>
    </source>
</evidence>
<dbReference type="EMBL" id="MU266400">
    <property type="protein sequence ID" value="KAH7925510.1"/>
    <property type="molecule type" value="Genomic_DNA"/>
</dbReference>
<reference evidence="1" key="1">
    <citation type="journal article" date="2021" name="New Phytol.">
        <title>Evolutionary innovations through gain and loss of genes in the ectomycorrhizal Boletales.</title>
        <authorList>
            <person name="Wu G."/>
            <person name="Miyauchi S."/>
            <person name="Morin E."/>
            <person name="Kuo A."/>
            <person name="Drula E."/>
            <person name="Varga T."/>
            <person name="Kohler A."/>
            <person name="Feng B."/>
            <person name="Cao Y."/>
            <person name="Lipzen A."/>
            <person name="Daum C."/>
            <person name="Hundley H."/>
            <person name="Pangilinan J."/>
            <person name="Johnson J."/>
            <person name="Barry K."/>
            <person name="LaButti K."/>
            <person name="Ng V."/>
            <person name="Ahrendt S."/>
            <person name="Min B."/>
            <person name="Choi I.G."/>
            <person name="Park H."/>
            <person name="Plett J.M."/>
            <person name="Magnuson J."/>
            <person name="Spatafora J.W."/>
            <person name="Nagy L.G."/>
            <person name="Henrissat B."/>
            <person name="Grigoriev I.V."/>
            <person name="Yang Z.L."/>
            <person name="Xu J."/>
            <person name="Martin F.M."/>
        </authorList>
    </citation>
    <scope>NUCLEOTIDE SEQUENCE</scope>
    <source>
        <strain evidence="1">KUC20120723A-06</strain>
    </source>
</reference>
<name>A0ACB8BI76_9AGAM</name>
<dbReference type="Proteomes" id="UP000790709">
    <property type="component" value="Unassembled WGS sequence"/>
</dbReference>
<organism evidence="1 2">
    <name type="scientific">Leucogyrophana mollusca</name>
    <dbReference type="NCBI Taxonomy" id="85980"/>
    <lineage>
        <taxon>Eukaryota</taxon>
        <taxon>Fungi</taxon>
        <taxon>Dikarya</taxon>
        <taxon>Basidiomycota</taxon>
        <taxon>Agaricomycotina</taxon>
        <taxon>Agaricomycetes</taxon>
        <taxon>Agaricomycetidae</taxon>
        <taxon>Boletales</taxon>
        <taxon>Boletales incertae sedis</taxon>
        <taxon>Leucogyrophana</taxon>
    </lineage>
</organism>
<protein>
    <submittedName>
        <fullName evidence="1">Uncharacterized protein</fullName>
    </submittedName>
</protein>
<proteinExistence type="predicted"/>
<comment type="caution">
    <text evidence="1">The sequence shown here is derived from an EMBL/GenBank/DDBJ whole genome shotgun (WGS) entry which is preliminary data.</text>
</comment>
<gene>
    <name evidence="1" type="ORF">BV22DRAFT_1195086</name>
</gene>